<accession>A0A9D8PMX9</accession>
<dbReference type="AlphaFoldDB" id="A0A9D8PMX9"/>
<evidence type="ECO:0000313" key="3">
    <source>
        <dbReference type="Proteomes" id="UP000809273"/>
    </source>
</evidence>
<name>A0A9D8PMX9_9DELT</name>
<proteinExistence type="predicted"/>
<reference evidence="2" key="2">
    <citation type="submission" date="2021-01" db="EMBL/GenBank/DDBJ databases">
        <authorList>
            <person name="Hahn C.R."/>
            <person name="Youssef N.H."/>
            <person name="Elshahed M."/>
        </authorList>
    </citation>
    <scope>NUCLEOTIDE SEQUENCE</scope>
    <source>
        <strain evidence="2">Zod_Metabat.24</strain>
    </source>
</reference>
<dbReference type="Proteomes" id="UP000809273">
    <property type="component" value="Unassembled WGS sequence"/>
</dbReference>
<keyword evidence="1" id="KW-1133">Transmembrane helix</keyword>
<feature type="transmembrane region" description="Helical" evidence="1">
    <location>
        <begin position="6"/>
        <end position="24"/>
    </location>
</feature>
<dbReference type="EMBL" id="JAFGIX010000027">
    <property type="protein sequence ID" value="MBN1572644.1"/>
    <property type="molecule type" value="Genomic_DNA"/>
</dbReference>
<organism evidence="2 3">
    <name type="scientific">Candidatus Zymogenus saltonus</name>
    <dbReference type="NCBI Taxonomy" id="2844893"/>
    <lineage>
        <taxon>Bacteria</taxon>
        <taxon>Deltaproteobacteria</taxon>
        <taxon>Candidatus Zymogenia</taxon>
        <taxon>Candidatus Zymogeniales</taxon>
        <taxon>Candidatus Zymogenaceae</taxon>
        <taxon>Candidatus Zymogenus</taxon>
    </lineage>
</organism>
<reference evidence="2" key="1">
    <citation type="journal article" date="2021" name="Environ. Microbiol.">
        <title>Genomic characterization of three novel Desulfobacterota classes expand the metabolic and phylogenetic diversity of the phylum.</title>
        <authorList>
            <person name="Murphy C.L."/>
            <person name="Biggerstaff J."/>
            <person name="Eichhorn A."/>
            <person name="Ewing E."/>
            <person name="Shahan R."/>
            <person name="Soriano D."/>
            <person name="Stewart S."/>
            <person name="VanMol K."/>
            <person name="Walker R."/>
            <person name="Walters P."/>
            <person name="Elshahed M.S."/>
            <person name="Youssef N.H."/>
        </authorList>
    </citation>
    <scope>NUCLEOTIDE SEQUENCE</scope>
    <source>
        <strain evidence="2">Zod_Metabat.24</strain>
    </source>
</reference>
<sequence>MEIWEFVIKIAFGLGILFGLPLAAKKLYKEFRREYRIVDGFLVPFITPKIRDLAFFVPTIEIRKYYEGLIHIHKAWLLFRDNNGEVYLYEANHKYIKPNEISNTGNVEFGNFFLPPQFYNTILNSNVYFCIEDGKGKQSYFCLNRIDTSRLCNFLSYQLMNRKRYITQFLVGTQETKNEEGKIIEKKPIIWWAKAKRGQKLGGKVIIEK</sequence>
<evidence type="ECO:0000256" key="1">
    <source>
        <dbReference type="SAM" id="Phobius"/>
    </source>
</evidence>
<keyword evidence="1" id="KW-0472">Membrane</keyword>
<keyword evidence="1" id="KW-0812">Transmembrane</keyword>
<evidence type="ECO:0000313" key="2">
    <source>
        <dbReference type="EMBL" id="MBN1572644.1"/>
    </source>
</evidence>
<gene>
    <name evidence="2" type="ORF">JW984_05535</name>
</gene>
<comment type="caution">
    <text evidence="2">The sequence shown here is derived from an EMBL/GenBank/DDBJ whole genome shotgun (WGS) entry which is preliminary data.</text>
</comment>
<protein>
    <submittedName>
        <fullName evidence="2">Uncharacterized protein</fullName>
    </submittedName>
</protein>